<evidence type="ECO:0000256" key="3">
    <source>
        <dbReference type="ARBA" id="ARBA00022729"/>
    </source>
</evidence>
<comment type="subcellular location">
    <subcellularLocation>
        <location evidence="9">Lysosome membrane</location>
        <topology evidence="9">Single-pass type I membrane protein</topology>
        <orientation evidence="9">Lumenal side</orientation>
    </subcellularLocation>
</comment>
<accession>A0AA35SGL3</accession>
<evidence type="ECO:0000256" key="5">
    <source>
        <dbReference type="ARBA" id="ARBA00023136"/>
    </source>
</evidence>
<evidence type="ECO:0000256" key="1">
    <source>
        <dbReference type="ARBA" id="ARBA00010599"/>
    </source>
</evidence>
<evidence type="ECO:0000256" key="7">
    <source>
        <dbReference type="ARBA" id="ARBA00023228"/>
    </source>
</evidence>
<keyword evidence="4 11" id="KW-1133">Transmembrane helix</keyword>
<comment type="subunit">
    <text evidence="10">Interacts (via lumenal domain) with lysosomal protein MFSD1; the interaction starts while both proteins are still in the endoplasmic reticulum and is required for stabilization of MFSD1 in lysosomes but has no direct effect on its targeting to lysosomes or transporter activity.</text>
</comment>
<evidence type="ECO:0000313" key="13">
    <source>
        <dbReference type="EMBL" id="CAI8029044.1"/>
    </source>
</evidence>
<evidence type="ECO:0000256" key="10">
    <source>
        <dbReference type="ARBA" id="ARBA00044960"/>
    </source>
</evidence>
<gene>
    <name evidence="13" type="ORF">GBAR_LOCUS16524</name>
</gene>
<comment type="function">
    <text evidence="8">Required to protect lysosomal transporter MFSD1 from lysosomal proteolysis and for MFSD1 lysosomal localization.</text>
</comment>
<name>A0AA35SGL3_GEOBA</name>
<organism evidence="13 14">
    <name type="scientific">Geodia barretti</name>
    <name type="common">Barrett's horny sponge</name>
    <dbReference type="NCBI Taxonomy" id="519541"/>
    <lineage>
        <taxon>Eukaryota</taxon>
        <taxon>Metazoa</taxon>
        <taxon>Porifera</taxon>
        <taxon>Demospongiae</taxon>
        <taxon>Heteroscleromorpha</taxon>
        <taxon>Tetractinellida</taxon>
        <taxon>Astrophorina</taxon>
        <taxon>Geodiidae</taxon>
        <taxon>Geodia</taxon>
    </lineage>
</organism>
<reference evidence="13" key="1">
    <citation type="submission" date="2023-03" db="EMBL/GenBank/DDBJ databases">
        <authorList>
            <person name="Steffen K."/>
            <person name="Cardenas P."/>
        </authorList>
    </citation>
    <scope>NUCLEOTIDE SEQUENCE</scope>
</reference>
<dbReference type="AlphaFoldDB" id="A0AA35SGL3"/>
<dbReference type="PANTHER" id="PTHR31981:SF1">
    <property type="entry name" value="GLYCOSYLATED LYSOSOMAL MEMBRANE PROTEIN"/>
    <property type="match status" value="1"/>
</dbReference>
<dbReference type="InterPro" id="IPR029382">
    <property type="entry name" value="NCU-G1"/>
</dbReference>
<evidence type="ECO:0000256" key="11">
    <source>
        <dbReference type="SAM" id="Phobius"/>
    </source>
</evidence>
<feature type="chain" id="PRO_5041233011" evidence="12">
    <location>
        <begin position="27"/>
        <end position="435"/>
    </location>
</feature>
<dbReference type="PANTHER" id="PTHR31981">
    <property type="entry name" value="GLYCOSYLATED LYSOSOMAL MEMBRANE PROTEIN"/>
    <property type="match status" value="1"/>
</dbReference>
<dbReference type="GO" id="GO:0005765">
    <property type="term" value="C:lysosomal membrane"/>
    <property type="evidence" value="ECO:0007669"/>
    <property type="project" value="UniProtKB-SubCell"/>
</dbReference>
<evidence type="ECO:0000256" key="2">
    <source>
        <dbReference type="ARBA" id="ARBA00022692"/>
    </source>
</evidence>
<comment type="caution">
    <text evidence="13">The sequence shown here is derived from an EMBL/GenBank/DDBJ whole genome shotgun (WGS) entry which is preliminary data.</text>
</comment>
<feature type="signal peptide" evidence="12">
    <location>
        <begin position="1"/>
        <end position="26"/>
    </location>
</feature>
<keyword evidence="6" id="KW-0325">Glycoprotein</keyword>
<evidence type="ECO:0000313" key="14">
    <source>
        <dbReference type="Proteomes" id="UP001174909"/>
    </source>
</evidence>
<protein>
    <submittedName>
        <fullName evidence="13">Glycosylated lysosomal membrane protein A</fullName>
    </submittedName>
</protein>
<evidence type="ECO:0000256" key="8">
    <source>
        <dbReference type="ARBA" id="ARBA00024176"/>
    </source>
</evidence>
<keyword evidence="7" id="KW-0458">Lysosome</keyword>
<comment type="similarity">
    <text evidence="1">Belongs to the GLMP family.</text>
</comment>
<keyword evidence="2 11" id="KW-0812">Transmembrane</keyword>
<dbReference type="Pfam" id="PF15065">
    <property type="entry name" value="NCU-G1"/>
    <property type="match status" value="1"/>
</dbReference>
<sequence>MSPPRLPCSAYSLLFCSCCLWSLACASRKLGFCSQMTYYDLENSSRTSFMPSLLHFQTWSRDPRNPVVMNYAWSTVGYPTLFISQSNNTKSCSNETFQANLTEYLDTQAYGSLYIAGSESDAAVAMVFRRLIEFNGGKKAKAAGIFNTSEAAVNSSQYRSVYLNDESIEWYYDPRHRSITGIGGQLFGSIVFNFVIPEKEGDERISYFPKTKFTVHSTVVDMNLEGFSFNSSLVGKNGRIAIEMVMLKGRAVNKDSTIQTATVDDEYTPSVFRTWEYYFNNRTDPNQAYLQWKPISYQSRDRKSTKAQEANLVFPGGAAVHVLGGEVPRGLGSALFNVSTTLLNGTAFYMVIGTDGDENYLNPSRVTWTAVLGFGRAPKDKISIEVVIIIIVSIGVPALLIFLGSFYVMYKKKPWQNIGRGIKRLRRIEGYERIN</sequence>
<evidence type="ECO:0000256" key="4">
    <source>
        <dbReference type="ARBA" id="ARBA00022989"/>
    </source>
</evidence>
<keyword evidence="14" id="KW-1185">Reference proteome</keyword>
<evidence type="ECO:0000256" key="6">
    <source>
        <dbReference type="ARBA" id="ARBA00023180"/>
    </source>
</evidence>
<keyword evidence="3 12" id="KW-0732">Signal</keyword>
<dbReference type="EMBL" id="CASHTH010002376">
    <property type="protein sequence ID" value="CAI8029044.1"/>
    <property type="molecule type" value="Genomic_DNA"/>
</dbReference>
<evidence type="ECO:0000256" key="12">
    <source>
        <dbReference type="SAM" id="SignalP"/>
    </source>
</evidence>
<dbReference type="Proteomes" id="UP001174909">
    <property type="component" value="Unassembled WGS sequence"/>
</dbReference>
<keyword evidence="5 11" id="KW-0472">Membrane</keyword>
<dbReference type="PROSITE" id="PS51257">
    <property type="entry name" value="PROKAR_LIPOPROTEIN"/>
    <property type="match status" value="1"/>
</dbReference>
<evidence type="ECO:0000256" key="9">
    <source>
        <dbReference type="ARBA" id="ARBA00024189"/>
    </source>
</evidence>
<feature type="transmembrane region" description="Helical" evidence="11">
    <location>
        <begin position="386"/>
        <end position="410"/>
    </location>
</feature>
<proteinExistence type="inferred from homology"/>